<evidence type="ECO:0000313" key="1">
    <source>
        <dbReference type="EMBL" id="EDQ92462.1"/>
    </source>
</evidence>
<evidence type="ECO:0000313" key="2">
    <source>
        <dbReference type="Proteomes" id="UP000001357"/>
    </source>
</evidence>
<name>A9UPP9_MONBE</name>
<dbReference type="RefSeq" id="XP_001742224.1">
    <property type="nucleotide sequence ID" value="XM_001742172.1"/>
</dbReference>
<dbReference type="Proteomes" id="UP000001357">
    <property type="component" value="Unassembled WGS sequence"/>
</dbReference>
<keyword evidence="2" id="KW-1185">Reference proteome</keyword>
<dbReference type="KEGG" id="mbr:MONBRDRAFT_5031"/>
<gene>
    <name evidence="1" type="ORF">MONBRDRAFT_5031</name>
</gene>
<sequence>MPFGFFNGASYAQVGALLAAGRTASATPPATSDNMPAWRTGNYAGQPVVQFLLQERYEGMQCESDSWDDVFEIYGTLHAKHITTVFGYEPAHGGGAAAQQPVIN</sequence>
<dbReference type="EMBL" id="CH991543">
    <property type="protein sequence ID" value="EDQ92462.1"/>
    <property type="molecule type" value="Genomic_DNA"/>
</dbReference>
<dbReference type="AlphaFoldDB" id="A9UPP9"/>
<proteinExistence type="predicted"/>
<dbReference type="STRING" id="81824.A9UPP9"/>
<organism evidence="1 2">
    <name type="scientific">Monosiga brevicollis</name>
    <name type="common">Choanoflagellate</name>
    <dbReference type="NCBI Taxonomy" id="81824"/>
    <lineage>
        <taxon>Eukaryota</taxon>
        <taxon>Choanoflagellata</taxon>
        <taxon>Craspedida</taxon>
        <taxon>Salpingoecidae</taxon>
        <taxon>Monosiga</taxon>
    </lineage>
</organism>
<accession>A9UPP9</accession>
<protein>
    <submittedName>
        <fullName evidence="1">Uncharacterized protein</fullName>
    </submittedName>
</protein>
<dbReference type="GeneID" id="5887833"/>
<reference evidence="1 2" key="1">
    <citation type="journal article" date="2008" name="Nature">
        <title>The genome of the choanoflagellate Monosiga brevicollis and the origin of metazoans.</title>
        <authorList>
            <consortium name="JGI Sequencing"/>
            <person name="King N."/>
            <person name="Westbrook M.J."/>
            <person name="Young S.L."/>
            <person name="Kuo A."/>
            <person name="Abedin M."/>
            <person name="Chapman J."/>
            <person name="Fairclough S."/>
            <person name="Hellsten U."/>
            <person name="Isogai Y."/>
            <person name="Letunic I."/>
            <person name="Marr M."/>
            <person name="Pincus D."/>
            <person name="Putnam N."/>
            <person name="Rokas A."/>
            <person name="Wright K.J."/>
            <person name="Zuzow R."/>
            <person name="Dirks W."/>
            <person name="Good M."/>
            <person name="Goodstein D."/>
            <person name="Lemons D."/>
            <person name="Li W."/>
            <person name="Lyons J.B."/>
            <person name="Morris A."/>
            <person name="Nichols S."/>
            <person name="Richter D.J."/>
            <person name="Salamov A."/>
            <person name="Bork P."/>
            <person name="Lim W.A."/>
            <person name="Manning G."/>
            <person name="Miller W.T."/>
            <person name="McGinnis W."/>
            <person name="Shapiro H."/>
            <person name="Tjian R."/>
            <person name="Grigoriev I.V."/>
            <person name="Rokhsar D."/>
        </authorList>
    </citation>
    <scope>NUCLEOTIDE SEQUENCE [LARGE SCALE GENOMIC DNA]</scope>
    <source>
        <strain evidence="2">MX1 / ATCC 50154</strain>
    </source>
</reference>
<dbReference type="InParanoid" id="A9UPP9"/>